<dbReference type="RefSeq" id="WP_009526179.1">
    <property type="nucleotide sequence ID" value="NZ_JH414563.1"/>
</dbReference>
<dbReference type="InterPro" id="IPR001296">
    <property type="entry name" value="Glyco_trans_1"/>
</dbReference>
<comment type="catalytic activity">
    <reaction evidence="1 7">
        <text>[(1-&gt;4)-alpha-D-glucosyl](n) + ADP-alpha-D-glucose = [(1-&gt;4)-alpha-D-glucosyl](n+1) + ADP + H(+)</text>
        <dbReference type="Rhea" id="RHEA:18189"/>
        <dbReference type="Rhea" id="RHEA-COMP:9584"/>
        <dbReference type="Rhea" id="RHEA-COMP:9587"/>
        <dbReference type="ChEBI" id="CHEBI:15378"/>
        <dbReference type="ChEBI" id="CHEBI:15444"/>
        <dbReference type="ChEBI" id="CHEBI:57498"/>
        <dbReference type="ChEBI" id="CHEBI:456216"/>
        <dbReference type="EC" id="2.4.1.21"/>
    </reaction>
</comment>
<feature type="domain" description="Glycosyl transferase family 1" evidence="8">
    <location>
        <begin position="280"/>
        <end position="423"/>
    </location>
</feature>
<dbReference type="PANTHER" id="PTHR45825">
    <property type="entry name" value="GRANULE-BOUND STARCH SYNTHASE 1, CHLOROPLASTIC/AMYLOPLASTIC"/>
    <property type="match status" value="1"/>
</dbReference>
<evidence type="ECO:0000256" key="6">
    <source>
        <dbReference type="ARBA" id="ARBA00023056"/>
    </source>
</evidence>
<reference evidence="10 11" key="1">
    <citation type="submission" date="2011-08" db="EMBL/GenBank/DDBJ databases">
        <title>The Genome Sequence of Eubacteriaceae bacterium ACC19a.</title>
        <authorList>
            <consortium name="The Broad Institute Genome Sequencing Platform"/>
            <person name="Earl A."/>
            <person name="Ward D."/>
            <person name="Feldgarden M."/>
            <person name="Gevers D."/>
            <person name="Sizova M."/>
            <person name="Hazen A."/>
            <person name="Epstein S."/>
            <person name="Young S.K."/>
            <person name="Zeng Q."/>
            <person name="Gargeya S."/>
            <person name="Fitzgerald M."/>
            <person name="Haas B."/>
            <person name="Abouelleil A."/>
            <person name="Alvarado L."/>
            <person name="Arachchi H.M."/>
            <person name="Berlin A."/>
            <person name="Brown A."/>
            <person name="Chapman S.B."/>
            <person name="Chen Z."/>
            <person name="Dunbar C."/>
            <person name="Freedman E."/>
            <person name="Gearin G."/>
            <person name="Gellesch M."/>
            <person name="Goldberg J."/>
            <person name="Griggs A."/>
            <person name="Gujja S."/>
            <person name="Heiman D."/>
            <person name="Howarth C."/>
            <person name="Larson L."/>
            <person name="Lui A."/>
            <person name="MacDonald P.J.P."/>
            <person name="Montmayeur A."/>
            <person name="Murphy C."/>
            <person name="Neiman D."/>
            <person name="Pearson M."/>
            <person name="Priest M."/>
            <person name="Roberts A."/>
            <person name="Saif S."/>
            <person name="Shea T."/>
            <person name="Shenoy N."/>
            <person name="Sisk P."/>
            <person name="Stolte C."/>
            <person name="Sykes S."/>
            <person name="Wortman J."/>
            <person name="Nusbaum C."/>
            <person name="Birren B."/>
        </authorList>
    </citation>
    <scope>NUCLEOTIDE SEQUENCE [LARGE SCALE GENOMIC DNA]</scope>
    <source>
        <strain evidence="10 11">ACC19a</strain>
    </source>
</reference>
<dbReference type="EMBL" id="AFZE01000015">
    <property type="protein sequence ID" value="EHL15122.1"/>
    <property type="molecule type" value="Genomic_DNA"/>
</dbReference>
<dbReference type="InterPro" id="IPR013534">
    <property type="entry name" value="Starch_synth_cat_dom"/>
</dbReference>
<name>G9X0M7_9FIRM</name>
<dbReference type="GO" id="GO:0005978">
    <property type="term" value="P:glycogen biosynthetic process"/>
    <property type="evidence" value="ECO:0007669"/>
    <property type="project" value="UniProtKB-UniRule"/>
</dbReference>
<dbReference type="HAMAP" id="MF_00484">
    <property type="entry name" value="Glycogen_synth"/>
    <property type="match status" value="1"/>
</dbReference>
<dbReference type="UniPathway" id="UPA00164"/>
<dbReference type="NCBIfam" id="TIGR02095">
    <property type="entry name" value="glgA"/>
    <property type="match status" value="1"/>
</dbReference>
<evidence type="ECO:0000259" key="9">
    <source>
        <dbReference type="Pfam" id="PF08323"/>
    </source>
</evidence>
<evidence type="ECO:0000313" key="11">
    <source>
        <dbReference type="Proteomes" id="UP000006437"/>
    </source>
</evidence>
<evidence type="ECO:0000256" key="4">
    <source>
        <dbReference type="ARBA" id="ARBA00022676"/>
    </source>
</evidence>
<sequence>MKVLFCASECYPFMKVGGLGDVIYSLPKSLVREGVECSVIIPLYKKIRQEHPDLEVVDEFYISLGYRHQYVGLLRKRLDDIDYYFIDNEQYFGRDTAYGHFDDGERFTFFSKAIIETIARHFRHYDILHAHDWQTAMTAPLLREYQMPLKSVFTIHNLRFQGIFQFNMVFDMLGLPPYYASEDKMAFYGNANYLKAGIVFADKVTTVSPTYLEEIKNEYYGEGLDGLIRQYEWKMQGILNGIDYETYNPMKDKYLSFDYNAKNVSGKYNNKIAFQKEMQLPQNNNIPIVGMVSRLTDQKGLDLINNVLDEILQMDLQLIILGTGSAMYEDNFRAHEYSHHDKMRAIIKYDDSFASKIYAASDIYLMPSQFEPCGLSQMIAMRYGSLPLVRETGGLNDSVRPYNQFTGEGTGFTFSTYNAHDMLFTLQKAVGLYYDNKDAFNKLIEQAMAEDFSWTSSSKQYIQMYESIL</sequence>
<dbReference type="GO" id="GO:0004373">
    <property type="term" value="F:alpha-1,4-glucan glucosyltransferase (UDP-glucose donor) activity"/>
    <property type="evidence" value="ECO:0007669"/>
    <property type="project" value="InterPro"/>
</dbReference>
<proteinExistence type="inferred from homology"/>
<keyword evidence="5 7" id="KW-0808">Transferase</keyword>
<gene>
    <name evidence="7" type="primary">glgA</name>
    <name evidence="10" type="ORF">HMPREF9629_01963</name>
</gene>
<dbReference type="CDD" id="cd03791">
    <property type="entry name" value="GT5_Glycogen_synthase_DULL1-like"/>
    <property type="match status" value="1"/>
</dbReference>
<evidence type="ECO:0000259" key="8">
    <source>
        <dbReference type="Pfam" id="PF00534"/>
    </source>
</evidence>
<protein>
    <recommendedName>
        <fullName evidence="7">Glycogen synthase</fullName>
        <ecNumber evidence="7">2.4.1.21</ecNumber>
    </recommendedName>
    <alternativeName>
        <fullName evidence="7">Starch [bacterial glycogen] synthase</fullName>
    </alternativeName>
</protein>
<evidence type="ECO:0000256" key="3">
    <source>
        <dbReference type="ARBA" id="ARBA00010281"/>
    </source>
</evidence>
<dbReference type="PATRIC" id="fig|796937.3.peg.1176"/>
<evidence type="ECO:0000256" key="7">
    <source>
        <dbReference type="HAMAP-Rule" id="MF_00484"/>
    </source>
</evidence>
<dbReference type="HOGENOM" id="CLU_009583_18_2_9"/>
<keyword evidence="6 7" id="KW-0320">Glycogen biosynthesis</keyword>
<dbReference type="SUPFAM" id="SSF53756">
    <property type="entry name" value="UDP-Glycosyltransferase/glycogen phosphorylase"/>
    <property type="match status" value="1"/>
</dbReference>
<dbReference type="GO" id="GO:0009011">
    <property type="term" value="F:alpha-1,4-glucan glucosyltransferase (ADP-glucose donor) activity"/>
    <property type="evidence" value="ECO:0007669"/>
    <property type="project" value="UniProtKB-UniRule"/>
</dbReference>
<dbReference type="InterPro" id="IPR011835">
    <property type="entry name" value="GS/SS"/>
</dbReference>
<evidence type="ECO:0000256" key="2">
    <source>
        <dbReference type="ARBA" id="ARBA00002764"/>
    </source>
</evidence>
<comment type="function">
    <text evidence="2 7">Synthesizes alpha-1,4-glucan chains using ADP-glucose.</text>
</comment>
<feature type="binding site" evidence="7">
    <location>
        <position position="15"/>
    </location>
    <ligand>
        <name>ADP-alpha-D-glucose</name>
        <dbReference type="ChEBI" id="CHEBI:57498"/>
    </ligand>
</feature>
<dbReference type="Gene3D" id="3.40.50.2000">
    <property type="entry name" value="Glycogen Phosphorylase B"/>
    <property type="match status" value="2"/>
</dbReference>
<comment type="similarity">
    <text evidence="3 7">Belongs to the glycosyltransferase 1 family. Bacterial/plant glycogen synthase subfamily.</text>
</comment>
<comment type="pathway">
    <text evidence="7">Glycan biosynthesis; glycogen biosynthesis.</text>
</comment>
<organism evidence="10 11">
    <name type="scientific">Peptoanaerobacter stomatis</name>
    <dbReference type="NCBI Taxonomy" id="796937"/>
    <lineage>
        <taxon>Bacteria</taxon>
        <taxon>Bacillati</taxon>
        <taxon>Bacillota</taxon>
        <taxon>Clostridia</taxon>
        <taxon>Peptostreptococcales</taxon>
        <taxon>Filifactoraceae</taxon>
        <taxon>Peptoanaerobacter</taxon>
    </lineage>
</organism>
<dbReference type="NCBIfam" id="NF001898">
    <property type="entry name" value="PRK00654.1-1"/>
    <property type="match status" value="1"/>
</dbReference>
<dbReference type="EC" id="2.4.1.21" evidence="7"/>
<dbReference type="Pfam" id="PF00534">
    <property type="entry name" value="Glycos_transf_1"/>
    <property type="match status" value="1"/>
</dbReference>
<evidence type="ECO:0000256" key="1">
    <source>
        <dbReference type="ARBA" id="ARBA00001478"/>
    </source>
</evidence>
<feature type="domain" description="Starch synthase catalytic" evidence="9">
    <location>
        <begin position="2"/>
        <end position="230"/>
    </location>
</feature>
<comment type="caution">
    <text evidence="10">The sequence shown here is derived from an EMBL/GenBank/DDBJ whole genome shotgun (WGS) entry which is preliminary data.</text>
</comment>
<dbReference type="Pfam" id="PF08323">
    <property type="entry name" value="Glyco_transf_5"/>
    <property type="match status" value="1"/>
</dbReference>
<keyword evidence="4 7" id="KW-0328">Glycosyltransferase</keyword>
<dbReference type="PANTHER" id="PTHR45825:SF11">
    <property type="entry name" value="ALPHA AMYLASE DOMAIN-CONTAINING PROTEIN"/>
    <property type="match status" value="1"/>
</dbReference>
<dbReference type="AlphaFoldDB" id="G9X0M7"/>
<dbReference type="Proteomes" id="UP000006437">
    <property type="component" value="Unassembled WGS sequence"/>
</dbReference>
<evidence type="ECO:0000313" key="10">
    <source>
        <dbReference type="EMBL" id="EHL15122.1"/>
    </source>
</evidence>
<accession>G9X0M7</accession>
<evidence type="ECO:0000256" key="5">
    <source>
        <dbReference type="ARBA" id="ARBA00022679"/>
    </source>
</evidence>